<feature type="region of interest" description="Disordered" evidence="2">
    <location>
        <begin position="1395"/>
        <end position="1414"/>
    </location>
</feature>
<keyword evidence="9" id="KW-1185">Reference proteome</keyword>
<accession>E1VAB0</accession>
<evidence type="ECO:0000259" key="5">
    <source>
        <dbReference type="Pfam" id="PF24801"/>
    </source>
</evidence>
<evidence type="ECO:0000313" key="6">
    <source>
        <dbReference type="EMBL" id="CBV41956.1"/>
    </source>
</evidence>
<reference evidence="8" key="3">
    <citation type="journal article" date="2011" name="Environ. Microbiol.">
        <title>A blueprint of ectoine metabolism from the genome of the industrial producer Halomonas elongata DSM 2581(T).</title>
        <authorList>
            <person name="Schwibbert K."/>
            <person name="Marin-Sanguino A."/>
            <person name="Bagyan I."/>
            <person name="Heidrich G."/>
            <person name="Lentzen G."/>
            <person name="Seitz H."/>
            <person name="Rampp M."/>
            <person name="Schuster S.C."/>
            <person name="Klenk H.P."/>
            <person name="Pfeiffer F."/>
            <person name="Oesterhelt D."/>
            <person name="Kunte H.J."/>
        </authorList>
    </citation>
    <scope>NUCLEOTIDE SEQUENCE [LARGE SCALE GENOMIC DNA]</scope>
    <source>
        <strain evidence="8">ATCC 33173 / DSM 2581 / NBRC 15536 / NCIMB 2198 / 1H9</strain>
    </source>
</reference>
<feature type="compositionally biased region" description="Low complexity" evidence="2">
    <location>
        <begin position="1474"/>
        <end position="1485"/>
    </location>
</feature>
<feature type="domain" description="Tip attachment protein J second Ig-like" evidence="4">
    <location>
        <begin position="884"/>
        <end position="981"/>
    </location>
</feature>
<dbReference type="InterPro" id="IPR053171">
    <property type="entry name" value="Viral_Tip_Attach_Protein"/>
</dbReference>
<evidence type="ECO:0000313" key="8">
    <source>
        <dbReference type="Proteomes" id="UP000008707"/>
    </source>
</evidence>
<dbReference type="Proteomes" id="UP000008707">
    <property type="component" value="Chromosome"/>
</dbReference>
<feature type="domain" description="Tip attachment protein J HDII-ins2" evidence="5">
    <location>
        <begin position="276"/>
        <end position="389"/>
    </location>
</feature>
<dbReference type="SUPFAM" id="SSF49265">
    <property type="entry name" value="Fibronectin type III"/>
    <property type="match status" value="1"/>
</dbReference>
<dbReference type="EMBL" id="FN869568">
    <property type="protein sequence ID" value="CBV41956.1"/>
    <property type="molecule type" value="Genomic_DNA"/>
</dbReference>
<reference evidence="6" key="2">
    <citation type="submission" date="2010-05" db="EMBL/GenBank/DDBJ databases">
        <title>Revision and reannotation of the Halomonas elongata DSM 2581(T) genome.</title>
        <authorList>
            <person name="Pfeiffer F."/>
            <person name="Bagyan I."/>
            <person name="Alfaro-Espinoza G."/>
            <person name="Zamora-Lagos M.A."/>
            <person name="Habermann B."/>
            <person name="Oesterhelt D."/>
            <person name="Kunte H.J."/>
        </authorList>
    </citation>
    <scope>NUCLEOTIDE SEQUENCE</scope>
    <source>
        <strain evidence="6">Type strain: DSM 2581</strain>
    </source>
</reference>
<organism evidence="6 8">
    <name type="scientific">Halomonas elongata (strain ATCC 33173 / DSM 2581 / NBRC 15536 / NCIMB 2198 / 1H9)</name>
    <dbReference type="NCBI Taxonomy" id="768066"/>
    <lineage>
        <taxon>Bacteria</taxon>
        <taxon>Pseudomonadati</taxon>
        <taxon>Pseudomonadota</taxon>
        <taxon>Gammaproteobacteria</taxon>
        <taxon>Oceanospirillales</taxon>
        <taxon>Halomonadaceae</taxon>
        <taxon>Halomonas</taxon>
    </lineage>
</organism>
<proteinExistence type="predicted"/>
<dbReference type="eggNOG" id="COG0542">
    <property type="taxonomic scope" value="Bacteria"/>
</dbReference>
<dbReference type="Pfam" id="PF24489">
    <property type="entry name" value="Ig_J_second"/>
    <property type="match status" value="1"/>
</dbReference>
<evidence type="ECO:0000313" key="9">
    <source>
        <dbReference type="Proteomes" id="UP001322512"/>
    </source>
</evidence>
<evidence type="ECO:0000313" key="7">
    <source>
        <dbReference type="EMBL" id="WPU48060.1"/>
    </source>
</evidence>
<dbReference type="PANTHER" id="PTHR36251">
    <property type="entry name" value="FELS-1 PROPHAGE HOST SPECIFICITY PROTEIN-RELATED"/>
    <property type="match status" value="1"/>
</dbReference>
<dbReference type="EMBL" id="CP139472">
    <property type="protein sequence ID" value="WPU48060.1"/>
    <property type="molecule type" value="Genomic_DNA"/>
</dbReference>
<dbReference type="Gene3D" id="2.60.120.260">
    <property type="entry name" value="Galactose-binding domain-like"/>
    <property type="match status" value="1"/>
</dbReference>
<sequence length="2134" mass="230846">MTTIVARPSPVRTDLYTAEIPDGTSLSAVLGDMPESVRAQIDGEVIPRERWAMPLPADTQVLITGTPEDDGIGRAIAMIAVAVASAYTGGAAAAAMGFTEGTAAFAAASAATSAAVTVAGTLAVNALIPPEMPSEKSPTSPNVRNSITGTRNQIDKYGVVPRVYGNPRWYPKLAANPVTEIAGNDQFLRMLLVLGYGPLEVAGHRVGDGYSVLKDANVGDAITIGETNLGDYEDVEWEIGMSDQLTLMTPDIAEEQVGVALNAQGDPQADTWVPDGNSATRTTAPGTKEISIDLVGTQGLFSVNDNGTDSLTQVEFKVEYREAGTSAWTVQDDAWLIKGPTKDTLRLNKRWAVPKGQYDVRVTRVRSYHGGVQAIYTDCQWSVLRSVQDGPAYTGNHVLMALRIRATDQLNGVIDQLRIRTQAVLRVWDGSAWVMQATNNPGWAYIDAMTGQQVGNPIGDDRLHLEDIVNWAAFCDAHASPLEYHHVHDGDETVLDRARSIAAAGQGSFAFRDGKFGIVFDDSNTPTVQAITPRNASGFSSSIQYKDLPHGIRVKYVDPDTWSDAERIVYRDGYDESNATRFEDFQLQGVASSEEAWNHGNYHLRQAILRPETFKASMDWENLAIVRGNRVLYQYDAILVGLGSARVKSVSGTTIVLDERLEYTEQRAYGISVRGVDDAAGKAKLIATQVTGAEIGETDTFTSVDSIDVEPGDLVIYGVMGKESIDAKVTRIEPNEDFGADLTLVNAAPDIYDYTTAPVFDPGITNPIPPDRVRPPVPHITSVRGDETAAQQNQDGSFTTLIRVAYAFNTQVGLPNLQVEARYRVVGSDEWEHAGPFTTSGNLTIRDVDEELDYEIQLRALNGSMASVWSQTATLTVTGQAVQVPQSIEVQRGNFSITLIPHGLYAGAQYEFWRSSAPLALGDVETSAQRLSVGAVLVDTDLMPDTTYYYYVRQWTVARVSEFATVEATTKNDPSAIISNISGEIHEGVLDPALRERVEQVGINEDSIAQTQKDLADEAERLDDRADTIQGNLDDEAARLDGRVSSVQNSLESTRNNLEAADADLDQRLDEAETAIVEEVEARRTEDEFVATRLEGLQDTSDKHDLRIGELQRVQQEGDALDAIMYEALNAETANRRASIRTEERVRIDGDSALAMRADSLEASVGDLDAALTTEQQARADEDSALASQIGELSAKVDALPQFASGFESGSDFDQWTVAGGSTLNAETDNVYVGLQSGLVTSADSSPNPWGTDNAVYVRIPAGATEAFEGFEIAISIAARQPDTNAAAEFAVAYSTDGAGNSGWQHFTPDSTWNVFEFTYTVPEGASGSRDILRIWGDTSGAGLGVIIDAVRVKRVAGEIQEITAALQQEQQARIDGDDALASDLQNMDARVGDVESGLTEEQQTRASADSAMASDIQDIDARVGGVESGLTTEQQVRADKDEALASRASSLEARADDVEAGLASERQTRASADEALASDLSSMDARVGDTESSIIEEAEVRATEDEAQARTLEQVSLNNQQQSAAISALQRVQQEGDQLDAIIYEALNAETANRRASIRTEERVRTDEDSALAIRADQLKASVDDLDAAVAQEQQARVDGDNALASNIETVQTQLGEDIASVEQTAQANIDAQAERIDALWTLRVDVNGRVTGIGLHNDGQQSEFGVIADRMYIVDPDDPATADVPFIFDNGRLLLKEALIDQLTFGKLTDGSGNFVVDSDGRIKADYLQLSDALEVGGGSDELITKRNWEDGDRGTWREAQSQIVGIAPAGISFPVPYTRALELTDRQVFEEGSVTPCSPGDKFNLYTISNAYWANGPAGIGLRFRDVDGNVVGWESVIDNNANWKELSKTVTAPANAADATPWLYISAPWGETGQARFAYASIRRADNGVTRVSSSGVQIFKPNGDRAVNISPAGSDFSGNVNVEGLTVNNYNPSFVTSGSYGDNNSINYVWGQPTTDGSAPNIPWRSQPDGISFYASSAPYNGDTAETYINLIDVNQTVNGRGPSSSAFINLDVDLQYFVRTFLSDSDRSVARAEFDGELLIYDGGDLVRRSVIVHQEDSSREFNAVSSVTEGVNTSTTAAIKLKEADGNLRIVFRLRAYCYTQRYADGHNATFIFESRRCEMDALISRI</sequence>
<feature type="domain" description="Tip attachment protein J central straight fiber" evidence="3">
    <location>
        <begin position="1624"/>
        <end position="1718"/>
    </location>
</feature>
<keyword evidence="1" id="KW-0175">Coiled coil</keyword>
<dbReference type="InterPro" id="IPR036116">
    <property type="entry name" value="FN3_sf"/>
</dbReference>
<dbReference type="KEGG" id="hel:HELO_2072"/>
<dbReference type="HOGENOM" id="CLU_231954_0_0_6"/>
<name>E1VAB0_HALED</name>
<reference evidence="7 9" key="4">
    <citation type="submission" date="2023-11" db="EMBL/GenBank/DDBJ databases">
        <title>MicrobeMod: A computational toolkit for identifying prokaryotic methylation and restriction-modification with nanopore sequencing.</title>
        <authorList>
            <person name="Crits-Christoph A."/>
            <person name="Kang S.C."/>
            <person name="Lee H."/>
            <person name="Ostrov N."/>
        </authorList>
    </citation>
    <scope>NUCLEOTIDE SEQUENCE [LARGE SCALE GENOMIC DNA]</scope>
    <source>
        <strain evidence="7 9">ATCC 33173</strain>
    </source>
</reference>
<feature type="coiled-coil region" evidence="1">
    <location>
        <begin position="1044"/>
        <end position="1075"/>
    </location>
</feature>
<dbReference type="Proteomes" id="UP001322512">
    <property type="component" value="Chromosome"/>
</dbReference>
<dbReference type="OrthoDB" id="109844at2"/>
<evidence type="ECO:0000259" key="4">
    <source>
        <dbReference type="Pfam" id="PF24489"/>
    </source>
</evidence>
<dbReference type="STRING" id="768066.HELO_2072"/>
<dbReference type="PANTHER" id="PTHR36251:SF2">
    <property type="entry name" value="GIFSY-2 PROPHAGE HOST SPECIFICITY PROTEIN J, PHAGE LAMBDA"/>
    <property type="match status" value="1"/>
</dbReference>
<gene>
    <name evidence="6" type="ordered locus">HELO_2072</name>
    <name evidence="7" type="ORF">SR933_04020</name>
</gene>
<dbReference type="RefSeq" id="WP_013331828.1">
    <property type="nucleotide sequence ID" value="NC_014532.2"/>
</dbReference>
<protein>
    <submittedName>
        <fullName evidence="7">Host specificity factor TipJ family phage tail protein</fullName>
    </submittedName>
</protein>
<reference evidence="6" key="1">
    <citation type="journal article" date="2010" name="Environ. Microbiol.">
        <title>A blueprint of ectoine metabolism from the genome of the industrial producer Halomonas elongata DSM 2581(T).</title>
        <authorList>
            <person name="Schwibbert K."/>
            <person name="Marin-Sanguino A."/>
            <person name="Bagyan I."/>
            <person name="Heidrich G."/>
            <person name="Lentzen G."/>
            <person name="Seitz H."/>
            <person name="Rampp M."/>
            <person name="Schuster S.C."/>
            <person name="Klenk H.P."/>
            <person name="Pfeiffer F."/>
            <person name="Oesterhelt D."/>
            <person name="Kunte H.J."/>
        </authorList>
    </citation>
    <scope>NUCLEOTIDE SEQUENCE</scope>
    <source>
        <strain evidence="6">Type strain: DSM 2581</strain>
    </source>
</reference>
<feature type="region of interest" description="Disordered" evidence="2">
    <location>
        <begin position="1429"/>
        <end position="1485"/>
    </location>
</feature>
<dbReference type="Pfam" id="PF24801">
    <property type="entry name" value="FNIII-A_GpJ"/>
    <property type="match status" value="1"/>
</dbReference>
<dbReference type="eggNOG" id="COG4733">
    <property type="taxonomic scope" value="Bacteria"/>
</dbReference>
<dbReference type="InterPro" id="IPR015406">
    <property type="entry name" value="GpJ_CSF"/>
</dbReference>
<evidence type="ECO:0000259" key="3">
    <source>
        <dbReference type="Pfam" id="PF09327"/>
    </source>
</evidence>
<dbReference type="InterPro" id="IPR057587">
    <property type="entry name" value="GpJ_Ig_second"/>
</dbReference>
<dbReference type="Pfam" id="PF09327">
    <property type="entry name" value="Phage_Tail_Tip"/>
    <property type="match status" value="1"/>
</dbReference>
<evidence type="ECO:0000256" key="1">
    <source>
        <dbReference type="SAM" id="Coils"/>
    </source>
</evidence>
<dbReference type="NCBIfam" id="NF040662">
    <property type="entry name" value="attach_TipJ_rel"/>
    <property type="match status" value="1"/>
</dbReference>
<dbReference type="InterPro" id="IPR055385">
    <property type="entry name" value="GpJ_HDII-ins2"/>
</dbReference>
<evidence type="ECO:0000256" key="2">
    <source>
        <dbReference type="SAM" id="MobiDB-lite"/>
    </source>
</evidence>
<dbReference type="GeneID" id="91009340"/>